<evidence type="ECO:0000313" key="1">
    <source>
        <dbReference type="EMBL" id="KAJ9122441.1"/>
    </source>
</evidence>
<comment type="caution">
    <text evidence="1">The sequence shown here is derived from an EMBL/GenBank/DDBJ whole genome shotgun (WGS) entry which is preliminary data.</text>
</comment>
<accession>A0ACC2XHD4</accession>
<dbReference type="Proteomes" id="UP001243375">
    <property type="component" value="Unassembled WGS sequence"/>
</dbReference>
<reference evidence="1" key="1">
    <citation type="submission" date="2023-04" db="EMBL/GenBank/DDBJ databases">
        <title>Draft Genome sequencing of Naganishia species isolated from polar environments using Oxford Nanopore Technology.</title>
        <authorList>
            <person name="Leo P."/>
            <person name="Venkateswaran K."/>
        </authorList>
    </citation>
    <scope>NUCLEOTIDE SEQUENCE</scope>
    <source>
        <strain evidence="1">MNA-CCFEE 5425</strain>
    </source>
</reference>
<organism evidence="1 2">
    <name type="scientific">Naganishia vaughanmartiniae</name>
    <dbReference type="NCBI Taxonomy" id="1424756"/>
    <lineage>
        <taxon>Eukaryota</taxon>
        <taxon>Fungi</taxon>
        <taxon>Dikarya</taxon>
        <taxon>Basidiomycota</taxon>
        <taxon>Agaricomycotina</taxon>
        <taxon>Tremellomycetes</taxon>
        <taxon>Filobasidiales</taxon>
        <taxon>Filobasidiaceae</taxon>
        <taxon>Naganishia</taxon>
    </lineage>
</organism>
<sequence length="732" mass="79324">MSKENSSSSGTLFARPTKEWVVPQRAKPGRKSTKQNVKADVIVSSATIVVKAGDGDSRTTAGNRDAQRAFRERKTEYVASLEARIESYEKGENTRNVALQVSARATKEENTRLKAELDHKTKELAAKDDRCRRLEKVVVELRRRLNAAIEVARKIKAQQPSTSKTTVSTSRRDSDAFSTSTSVSSLAMQLDMPISPPDYDRESAASHAFSTTHSYPPRRTHQPPSDVHPSGHDAEHRANAMKYPPYPRTQSRETVAKREDFSTETRIDETSSALSGCGSRGNQSGNGKASQSDGFVPCGFCSGMESICVCRSIEENDKTLQDTSMSYVNYRAALPHPLPQLQSGIDSIVNAALHQEAISRSILDDLPAPEAAVPLRRKRRRANGTAESLRPPVFAVQSMMDDSSTTGSRNTASTGATSGIFTSNSSGFESGVIAMMQDKDKGLYIPPAECSGDPRNCPACKDDDFGREFCETLSTAVCNTGDPNHRCDNCADKPLPVSSLMRSNILMTTTVASMSNARGNASDAGSVPPPGNDDDHASDGMEYVDIPCCGNKELCGAMAEEDCKTTIAIPIISLNDHEPDRTSISAAEPDGHRQTDKVNGLAGGQQGSWLESERWIGKESVGADQAWRTLKAHPNAKFCPLSMLAEVVARGTRCTFSPSRLDSPAPSAASGDHGMEDRLRPSLISLEELEGSGKRRRFEIHPDAVQDALAMLDAHPAHANKKRRLSGLRENA</sequence>
<gene>
    <name evidence="1" type="ORF">QFC22_001866</name>
</gene>
<protein>
    <submittedName>
        <fullName evidence="1">Uncharacterized protein</fullName>
    </submittedName>
</protein>
<dbReference type="EMBL" id="JASBWU010000004">
    <property type="protein sequence ID" value="KAJ9122441.1"/>
    <property type="molecule type" value="Genomic_DNA"/>
</dbReference>
<keyword evidence="2" id="KW-1185">Reference proteome</keyword>
<name>A0ACC2XHD4_9TREE</name>
<evidence type="ECO:0000313" key="2">
    <source>
        <dbReference type="Proteomes" id="UP001243375"/>
    </source>
</evidence>
<proteinExistence type="predicted"/>